<proteinExistence type="inferred from homology"/>
<dbReference type="InterPro" id="IPR050058">
    <property type="entry name" value="Ala-tRNA_ligase"/>
</dbReference>
<reference evidence="18" key="1">
    <citation type="submission" date="2022-11" db="UniProtKB">
        <authorList>
            <consortium name="WormBaseParasite"/>
        </authorList>
    </citation>
    <scope>IDENTIFICATION</scope>
</reference>
<feature type="binding site" evidence="14">
    <location>
        <position position="612"/>
    </location>
    <ligand>
        <name>Zn(2+)</name>
        <dbReference type="ChEBI" id="CHEBI:29105"/>
    </ligand>
</feature>
<dbReference type="WBParaSite" id="jg6940">
    <property type="protein sequence ID" value="jg6940"/>
    <property type="gene ID" value="jg6940"/>
</dbReference>
<evidence type="ECO:0000256" key="7">
    <source>
        <dbReference type="ARBA" id="ARBA00022741"/>
    </source>
</evidence>
<evidence type="ECO:0000256" key="1">
    <source>
        <dbReference type="ARBA" id="ARBA00008429"/>
    </source>
</evidence>
<protein>
    <recommendedName>
        <fullName evidence="3">Alanine--tRNA ligase</fullName>
        <ecNumber evidence="2">6.1.1.7</ecNumber>
    </recommendedName>
</protein>
<comment type="similarity">
    <text evidence="1">Belongs to the class-II aminoacyl-tRNA synthetase family. Alax-L subfamily.</text>
</comment>
<feature type="domain" description="Alanyl-transfer RNA synthetases family profile" evidence="16">
    <location>
        <begin position="8"/>
        <end position="773"/>
    </location>
</feature>
<dbReference type="FunFam" id="3.10.310.40:FF:000001">
    <property type="entry name" value="Alanine--tRNA ligase"/>
    <property type="match status" value="1"/>
</dbReference>
<dbReference type="InterPro" id="IPR045864">
    <property type="entry name" value="aa-tRNA-synth_II/BPL/LPL"/>
</dbReference>
<evidence type="ECO:0000256" key="6">
    <source>
        <dbReference type="ARBA" id="ARBA00022723"/>
    </source>
</evidence>
<evidence type="ECO:0000256" key="5">
    <source>
        <dbReference type="ARBA" id="ARBA00022598"/>
    </source>
</evidence>
<dbReference type="SUPFAM" id="SSF55681">
    <property type="entry name" value="Class II aaRS and biotin synthetases"/>
    <property type="match status" value="1"/>
</dbReference>
<sequence>MASEIPSLSGSEVRAAFIDFFVQEKKHVYQHSSSVIPHDDPTLLFANAGMNQFKPIFQGVVAPSSDMAKLKRAVNTQKCIRAGGKHNDLDDVGKDVYHHTFFEMLGNWSFGDYFKKEVCNWAWEFLTSKLKIPSERLYVSYFGGDEPSGLAPDDECRQIWLDIGLPSSHILPFSMKDNFWEMGEVGPCGPCSEIHYDRVGGRDASHLVNADDPMVVEIWNLVFMQFNREEGGGLKPLPHKHIDCGLGFERLTAVVQDKTSNYDTDIFTPIFEAIQTLTGVRQYTGNVGAEDVDGIDMAYRVVADHIRTLTVAISDGGRPDGVGRGYVIRRILRRGIRYATEKLNAKPGQFSSLVPLVVDILGTTFPELCKDPQTVMDIVNEEETQFLKTLNRGRVLFERAVSKLEDSSDQLLPGDIAWRLYDTYGFPVDLTQLMAEEKGLSVDMEQYEECKRKAVEMSSAGAGKFHDTLDLNVHAIAELQQKGVPVTNDSPKYRYMDDGLMGLDSQYDFEPCSGKILAIRKSGQFVESLATGEQGALILDQTCFYAEQGGQIYDVGMLSKLGEEGTDFAVTNVQVRGGYIVFVGTAEGSFQVGDDVNQAFDEPRRWLIMKNHTGTHLLNHCLQKVLENVDQKGSLVAPDRMRFDFTAKQALTAQQLKQIEEYATEVIGTQRPVYARECSLAEARQIRGLRAVFDETYPDPVRVVSIGVEVEKLLEDPSSDLGSSTSVEFCGGTHLKNVSHIGHLVITTEEAISKGVRRIVAITGPEAERAIKRAERVQERLDKLSKSVQQNNKSLIEDRNSLKKTVKEINEFLDDLKPQVLPSWRKEAIREAATGLQMLLATYDRQAKAAVSEKLLQEAKALNAEVGDDTKVLAHVFTKGADSKVLHAALKLFNKVGAVIGFSVDDETGKVLAIAKVDKKLTESAGLKASEWITEVANVIGGKAGGKDQQAMVNGDAIDRLDEAVEKLTESAGLKASEWITEVANVIGGKAGGKDQQAMVNGDAIDRLDEAVEVAKKFVELKLA</sequence>
<dbReference type="FunFam" id="3.30.980.10:FF:000004">
    <property type="entry name" value="Alanine--tRNA ligase, cytoplasmic"/>
    <property type="match status" value="1"/>
</dbReference>
<feature type="binding site" evidence="14">
    <location>
        <position position="616"/>
    </location>
    <ligand>
        <name>Zn(2+)</name>
        <dbReference type="ChEBI" id="CHEBI:29105"/>
    </ligand>
</feature>
<dbReference type="Pfam" id="PF07973">
    <property type="entry name" value="tRNA_SAD"/>
    <property type="match status" value="1"/>
</dbReference>
<keyword evidence="15" id="KW-0175">Coiled coil</keyword>
<dbReference type="SUPFAM" id="SSF50447">
    <property type="entry name" value="Translation proteins"/>
    <property type="match status" value="1"/>
</dbReference>
<dbReference type="GO" id="GO:0008270">
    <property type="term" value="F:zinc ion binding"/>
    <property type="evidence" value="ECO:0007669"/>
    <property type="project" value="UniProtKB-UniRule"/>
</dbReference>
<dbReference type="HAMAP" id="MF_00036_B">
    <property type="entry name" value="Ala_tRNA_synth_B"/>
    <property type="match status" value="1"/>
</dbReference>
<evidence type="ECO:0000256" key="3">
    <source>
        <dbReference type="ARBA" id="ARBA00017959"/>
    </source>
</evidence>
<evidence type="ECO:0000256" key="14">
    <source>
        <dbReference type="HAMAP-Rule" id="MF_03133"/>
    </source>
</evidence>
<dbReference type="Proteomes" id="UP000887574">
    <property type="component" value="Unplaced"/>
</dbReference>
<dbReference type="GO" id="GO:0005739">
    <property type="term" value="C:mitochondrion"/>
    <property type="evidence" value="ECO:0007669"/>
    <property type="project" value="TreeGrafter"/>
</dbReference>
<dbReference type="InterPro" id="IPR012947">
    <property type="entry name" value="tRNA_SAD"/>
</dbReference>
<evidence type="ECO:0000259" key="16">
    <source>
        <dbReference type="PROSITE" id="PS50860"/>
    </source>
</evidence>
<dbReference type="InterPro" id="IPR018163">
    <property type="entry name" value="Thr/Ala-tRNA-synth_IIc_edit"/>
</dbReference>
<evidence type="ECO:0000313" key="17">
    <source>
        <dbReference type="Proteomes" id="UP000887574"/>
    </source>
</evidence>
<dbReference type="FunFam" id="3.30.930.10:FF:000011">
    <property type="entry name" value="Alanine--tRNA ligase, cytoplasmic"/>
    <property type="match status" value="1"/>
</dbReference>
<dbReference type="InterPro" id="IPR018165">
    <property type="entry name" value="Ala-tRNA-synth_IIc_core"/>
</dbReference>
<dbReference type="PRINTS" id="PR00980">
    <property type="entry name" value="TRNASYNTHALA"/>
</dbReference>
<dbReference type="SUPFAM" id="SSF101353">
    <property type="entry name" value="Putative anticodon-binding domain of alanyl-tRNA synthetase (AlaRS)"/>
    <property type="match status" value="1"/>
</dbReference>
<dbReference type="GO" id="GO:0006419">
    <property type="term" value="P:alanyl-tRNA aminoacylation"/>
    <property type="evidence" value="ECO:0007669"/>
    <property type="project" value="InterPro"/>
</dbReference>
<evidence type="ECO:0000256" key="13">
    <source>
        <dbReference type="ARBA" id="ARBA00048300"/>
    </source>
</evidence>
<accession>A0A915EI58</accession>
<dbReference type="NCBIfam" id="TIGR00344">
    <property type="entry name" value="alaS"/>
    <property type="match status" value="1"/>
</dbReference>
<evidence type="ECO:0000256" key="4">
    <source>
        <dbReference type="ARBA" id="ARBA00022555"/>
    </source>
</evidence>
<keyword evidence="17" id="KW-1185">Reference proteome</keyword>
<keyword evidence="5 14" id="KW-0436">Ligase</keyword>
<keyword evidence="9 14" id="KW-0067">ATP-binding</keyword>
<feature type="binding site" evidence="14">
    <location>
        <position position="734"/>
    </location>
    <ligand>
        <name>Zn(2+)</name>
        <dbReference type="ChEBI" id="CHEBI:29105"/>
    </ligand>
</feature>
<evidence type="ECO:0000256" key="2">
    <source>
        <dbReference type="ARBA" id="ARBA00013168"/>
    </source>
</evidence>
<dbReference type="PANTHER" id="PTHR11777:SF9">
    <property type="entry name" value="ALANINE--TRNA LIGASE, CYTOPLASMIC"/>
    <property type="match status" value="1"/>
</dbReference>
<dbReference type="InterPro" id="IPR018162">
    <property type="entry name" value="Ala-tRNA-ligase_IIc_anticod-bd"/>
</dbReference>
<keyword evidence="4 14" id="KW-0820">tRNA-binding</keyword>
<keyword evidence="12 14" id="KW-0030">Aminoacyl-tRNA synthetase</keyword>
<dbReference type="Gene3D" id="3.10.310.40">
    <property type="match status" value="2"/>
</dbReference>
<keyword evidence="11 14" id="KW-0648">Protein biosynthesis</keyword>
<dbReference type="Pfam" id="PF01411">
    <property type="entry name" value="tRNA-synt_2c"/>
    <property type="match status" value="1"/>
</dbReference>
<dbReference type="PANTHER" id="PTHR11777">
    <property type="entry name" value="ALANYL-TRNA SYNTHETASE"/>
    <property type="match status" value="1"/>
</dbReference>
<keyword evidence="7 14" id="KW-0547">Nucleotide-binding</keyword>
<keyword evidence="10 14" id="KW-0694">RNA-binding</keyword>
<dbReference type="Gene3D" id="3.30.930.10">
    <property type="entry name" value="Bira Bifunctional Protein, Domain 2"/>
    <property type="match status" value="1"/>
</dbReference>
<comment type="domain">
    <text evidence="14">Consists of three domains; the N-terminal catalytic domain, the editing domain and the C-terminal C-Ala domain. The editing domain removes incorrectly charged amino acids, while the C-Ala domain, along with tRNA(Ala), serves as a bridge to cooperatively bring together the editing and aminoacylation centers thus stimulating deacylation of misacylated tRNAs.</text>
</comment>
<dbReference type="InterPro" id="IPR009000">
    <property type="entry name" value="Transl_B-barrel_sf"/>
</dbReference>
<dbReference type="PROSITE" id="PS50860">
    <property type="entry name" value="AA_TRNA_LIGASE_II_ALA"/>
    <property type="match status" value="1"/>
</dbReference>
<dbReference type="CDD" id="cd00673">
    <property type="entry name" value="AlaRS_core"/>
    <property type="match status" value="1"/>
</dbReference>
<dbReference type="InterPro" id="IPR023033">
    <property type="entry name" value="Ala_tRNA_ligase_euk/bac"/>
</dbReference>
<dbReference type="GO" id="GO:0000049">
    <property type="term" value="F:tRNA binding"/>
    <property type="evidence" value="ECO:0007669"/>
    <property type="project" value="UniProtKB-KW"/>
</dbReference>
<comment type="subunit">
    <text evidence="14">Monomer.</text>
</comment>
<evidence type="ECO:0000256" key="11">
    <source>
        <dbReference type="ARBA" id="ARBA00022917"/>
    </source>
</evidence>
<evidence type="ECO:0000313" key="18">
    <source>
        <dbReference type="WBParaSite" id="jg6940"/>
    </source>
</evidence>
<feature type="coiled-coil region" evidence="15">
    <location>
        <begin position="767"/>
        <end position="794"/>
    </location>
</feature>
<keyword evidence="6 14" id="KW-0479">Metal-binding</keyword>
<evidence type="ECO:0000256" key="8">
    <source>
        <dbReference type="ARBA" id="ARBA00022833"/>
    </source>
</evidence>
<dbReference type="Gene3D" id="2.40.30.130">
    <property type="match status" value="1"/>
</dbReference>
<dbReference type="SMART" id="SM00863">
    <property type="entry name" value="tRNA_SAD"/>
    <property type="match status" value="1"/>
</dbReference>
<dbReference type="InterPro" id="IPR003156">
    <property type="entry name" value="DHHA1_dom"/>
</dbReference>
<evidence type="ECO:0000256" key="15">
    <source>
        <dbReference type="SAM" id="Coils"/>
    </source>
</evidence>
<comment type="cofactor">
    <cofactor evidence="14">
        <name>Zn(2+)</name>
        <dbReference type="ChEBI" id="CHEBI:29105"/>
    </cofactor>
    <text evidence="14">Binds 1 zinc ion per subunit.</text>
</comment>
<evidence type="ECO:0000256" key="10">
    <source>
        <dbReference type="ARBA" id="ARBA00022884"/>
    </source>
</evidence>
<dbReference type="Gene3D" id="3.30.980.10">
    <property type="entry name" value="Threonyl-trna Synthetase, Chain A, domain 2"/>
    <property type="match status" value="1"/>
</dbReference>
<organism evidence="17 18">
    <name type="scientific">Ditylenchus dipsaci</name>
    <dbReference type="NCBI Taxonomy" id="166011"/>
    <lineage>
        <taxon>Eukaryota</taxon>
        <taxon>Metazoa</taxon>
        <taxon>Ecdysozoa</taxon>
        <taxon>Nematoda</taxon>
        <taxon>Chromadorea</taxon>
        <taxon>Rhabditida</taxon>
        <taxon>Tylenchina</taxon>
        <taxon>Tylenchomorpha</taxon>
        <taxon>Sphaerularioidea</taxon>
        <taxon>Anguinidae</taxon>
        <taxon>Anguininae</taxon>
        <taxon>Ditylenchus</taxon>
    </lineage>
</organism>
<dbReference type="AlphaFoldDB" id="A0A915EI58"/>
<feature type="binding site" evidence="14">
    <location>
        <position position="730"/>
    </location>
    <ligand>
        <name>Zn(2+)</name>
        <dbReference type="ChEBI" id="CHEBI:29105"/>
    </ligand>
</feature>
<dbReference type="GO" id="GO:0004813">
    <property type="term" value="F:alanine-tRNA ligase activity"/>
    <property type="evidence" value="ECO:0007669"/>
    <property type="project" value="UniProtKB-UniRule"/>
</dbReference>
<dbReference type="InterPro" id="IPR018164">
    <property type="entry name" value="Ala-tRNA-synth_IIc_N"/>
</dbReference>
<dbReference type="SUPFAM" id="SSF55186">
    <property type="entry name" value="ThrRS/AlaRS common domain"/>
    <property type="match status" value="1"/>
</dbReference>
<dbReference type="GO" id="GO:0005524">
    <property type="term" value="F:ATP binding"/>
    <property type="evidence" value="ECO:0007669"/>
    <property type="project" value="UniProtKB-UniRule"/>
</dbReference>
<keyword evidence="8 14" id="KW-0862">Zinc</keyword>
<comment type="catalytic activity">
    <reaction evidence="13 14">
        <text>tRNA(Ala) + L-alanine + ATP = L-alanyl-tRNA(Ala) + AMP + diphosphate</text>
        <dbReference type="Rhea" id="RHEA:12540"/>
        <dbReference type="Rhea" id="RHEA-COMP:9657"/>
        <dbReference type="Rhea" id="RHEA-COMP:9923"/>
        <dbReference type="ChEBI" id="CHEBI:30616"/>
        <dbReference type="ChEBI" id="CHEBI:33019"/>
        <dbReference type="ChEBI" id="CHEBI:57972"/>
        <dbReference type="ChEBI" id="CHEBI:78442"/>
        <dbReference type="ChEBI" id="CHEBI:78497"/>
        <dbReference type="ChEBI" id="CHEBI:456215"/>
        <dbReference type="EC" id="6.1.1.7"/>
    </reaction>
</comment>
<dbReference type="InterPro" id="IPR002318">
    <property type="entry name" value="Ala-tRNA-lgiase_IIc"/>
</dbReference>
<name>A0A915EI58_9BILA</name>
<dbReference type="GO" id="GO:0002161">
    <property type="term" value="F:aminoacyl-tRNA deacylase activity"/>
    <property type="evidence" value="ECO:0007669"/>
    <property type="project" value="TreeGrafter"/>
</dbReference>
<dbReference type="EC" id="6.1.1.7" evidence="2"/>
<dbReference type="Pfam" id="PF02272">
    <property type="entry name" value="DHHA1"/>
    <property type="match status" value="2"/>
</dbReference>
<comment type="function">
    <text evidence="14">Catalyzes the attachment of alanine to tRNA(Ala) in a two-step reaction: alanine is first activated by ATP to form Ala-AMP and then transferred to the acceptor end of tRNA(Ala). Also edits incorrectly charged tRNA(Ala) via its editing domain.</text>
</comment>
<evidence type="ECO:0000256" key="9">
    <source>
        <dbReference type="ARBA" id="ARBA00022840"/>
    </source>
</evidence>
<evidence type="ECO:0000256" key="12">
    <source>
        <dbReference type="ARBA" id="ARBA00023146"/>
    </source>
</evidence>